<evidence type="ECO:0000256" key="9">
    <source>
        <dbReference type="PIRSR" id="PIRSR000524-50"/>
    </source>
</evidence>
<keyword evidence="2 7" id="KW-0032">Aminotransferase</keyword>
<gene>
    <name evidence="7" type="primary">phnW</name>
    <name evidence="11" type="ORF">RGI145_04325</name>
</gene>
<comment type="catalytic activity">
    <reaction evidence="6 7">
        <text>(2-aminoethyl)phosphonate + pyruvate = phosphonoacetaldehyde + L-alanine</text>
        <dbReference type="Rhea" id="RHEA:17021"/>
        <dbReference type="ChEBI" id="CHEBI:15361"/>
        <dbReference type="ChEBI" id="CHEBI:57418"/>
        <dbReference type="ChEBI" id="CHEBI:57972"/>
        <dbReference type="ChEBI" id="CHEBI:58383"/>
        <dbReference type="EC" id="2.6.1.37"/>
    </reaction>
</comment>
<dbReference type="STRING" id="257708.RGI145_04325"/>
<dbReference type="EC" id="2.6.1.37" evidence="7"/>
<dbReference type="NCBIfam" id="NF010006">
    <property type="entry name" value="PRK13479.1"/>
    <property type="match status" value="1"/>
</dbReference>
<evidence type="ECO:0000256" key="2">
    <source>
        <dbReference type="ARBA" id="ARBA00022576"/>
    </source>
</evidence>
<keyword evidence="4 7" id="KW-0663">Pyridoxal phosphate</keyword>
<dbReference type="HAMAP" id="MF_01376">
    <property type="entry name" value="PhnW_aminotrans_5"/>
    <property type="match status" value="1"/>
</dbReference>
<comment type="function">
    <text evidence="7">Involved in phosphonate degradation.</text>
</comment>
<dbReference type="InterPro" id="IPR024169">
    <property type="entry name" value="SP_NH2Trfase/AEP_transaminase"/>
</dbReference>
<evidence type="ECO:0000259" key="10">
    <source>
        <dbReference type="Pfam" id="PF00266"/>
    </source>
</evidence>
<dbReference type="SUPFAM" id="SSF53383">
    <property type="entry name" value="PLP-dependent transferases"/>
    <property type="match status" value="1"/>
</dbReference>
<dbReference type="Proteomes" id="UP000185494">
    <property type="component" value="Chromosome 1"/>
</dbReference>
<name>A0A1L7ACG1_9PROT</name>
<dbReference type="PANTHER" id="PTHR42778:SF1">
    <property type="entry name" value="2-AMINOETHYLPHOSPHONATE--PYRUVATE TRANSAMINASE"/>
    <property type="match status" value="1"/>
</dbReference>
<feature type="binding site" evidence="8">
    <location>
        <position position="341"/>
    </location>
    <ligand>
        <name>substrate</name>
    </ligand>
</feature>
<dbReference type="EMBL" id="CP015583">
    <property type="protein sequence ID" value="APT56443.1"/>
    <property type="molecule type" value="Genomic_DNA"/>
</dbReference>
<comment type="similarity">
    <text evidence="7">Belongs to the class-V pyridoxal-phosphate-dependent aminotransferase family. PhnW subfamily.</text>
</comment>
<comment type="subunit">
    <text evidence="7">Homodimer.</text>
</comment>
<feature type="domain" description="Aminotransferase class V" evidence="10">
    <location>
        <begin position="30"/>
        <end position="333"/>
    </location>
</feature>
<dbReference type="Gene3D" id="3.40.640.10">
    <property type="entry name" value="Type I PLP-dependent aspartate aminotransferase-like (Major domain)"/>
    <property type="match status" value="1"/>
</dbReference>
<reference evidence="11 12" key="1">
    <citation type="submission" date="2016-05" db="EMBL/GenBank/DDBJ databases">
        <title>Complete Genome and Methylome Analysis of Psychrotrophic Bacterial Isolates from Antarctic Lake Untersee.</title>
        <authorList>
            <person name="Fomenkov A."/>
            <person name="Akimov V.N."/>
            <person name="Vasilyeva L.V."/>
            <person name="Andersen D."/>
            <person name="Vincze T."/>
            <person name="Roberts R.J."/>
        </authorList>
    </citation>
    <scope>NUCLEOTIDE SEQUENCE [LARGE SCALE GENOMIC DNA]</scope>
    <source>
        <strain evidence="11 12">U14-5</strain>
    </source>
</reference>
<dbReference type="Gene3D" id="3.90.1150.10">
    <property type="entry name" value="Aspartate Aminotransferase, domain 1"/>
    <property type="match status" value="1"/>
</dbReference>
<evidence type="ECO:0000256" key="3">
    <source>
        <dbReference type="ARBA" id="ARBA00022679"/>
    </source>
</evidence>
<evidence type="ECO:0000313" key="12">
    <source>
        <dbReference type="Proteomes" id="UP000185494"/>
    </source>
</evidence>
<comment type="cofactor">
    <cofactor evidence="1 7 9">
        <name>pyridoxal 5'-phosphate</name>
        <dbReference type="ChEBI" id="CHEBI:597326"/>
    </cofactor>
</comment>
<accession>A0A1L7ACG1</accession>
<sequence>MLLLTPGPVQTDPRVRAAMAVDIAPWDLDFRAEYAEIREKIVEVAGGTPGHHVTLPLQGSGHFVVEAAIRTFVPAGGAFLVPMNGQYAERIWRLASEAGRRPIAIPVPDTRPVTAREIAAGFAAHPEASHLIAVVSETGSGIVNDPAVMGEAVRKARRHMILDMVSAFGAWPFRLAEHDEIDAVTFTSNKCLEGMPGLGFAVCPADRTRERAGQAGSWSLDLGDVMLTAERAGWGSFRFTPPVQALRAFGVALELYEAEGGQRVRLARYRENMRVLMDGMTALGLRPYLAPEHQGPVIATFHQPPGPEAGGRFVLQDFVDALKQRGVLISNFHTTQAPTLRIGCIGAITPDDMRHAVAVMGEVLEEMGVLA</sequence>
<dbReference type="PANTHER" id="PTHR42778">
    <property type="entry name" value="2-AMINOETHYLPHOSPHONATE--PYRUVATE TRANSAMINASE"/>
    <property type="match status" value="1"/>
</dbReference>
<evidence type="ECO:0000256" key="8">
    <source>
        <dbReference type="PIRSR" id="PIRSR000524-1"/>
    </source>
</evidence>
<evidence type="ECO:0000256" key="4">
    <source>
        <dbReference type="ARBA" id="ARBA00022898"/>
    </source>
</evidence>
<organism evidence="11 12">
    <name type="scientific">Roseomonas gilardii</name>
    <dbReference type="NCBI Taxonomy" id="257708"/>
    <lineage>
        <taxon>Bacteria</taxon>
        <taxon>Pseudomonadati</taxon>
        <taxon>Pseudomonadota</taxon>
        <taxon>Alphaproteobacteria</taxon>
        <taxon>Acetobacterales</taxon>
        <taxon>Roseomonadaceae</taxon>
        <taxon>Roseomonas</taxon>
    </lineage>
</organism>
<evidence type="ECO:0000256" key="6">
    <source>
        <dbReference type="ARBA" id="ARBA00049460"/>
    </source>
</evidence>
<evidence type="ECO:0000313" key="11">
    <source>
        <dbReference type="EMBL" id="APT56443.1"/>
    </source>
</evidence>
<dbReference type="InterPro" id="IPR015421">
    <property type="entry name" value="PyrdxlP-dep_Trfase_major"/>
</dbReference>
<dbReference type="eggNOG" id="COG0075">
    <property type="taxonomic scope" value="Bacteria"/>
</dbReference>
<dbReference type="InterPro" id="IPR012703">
    <property type="entry name" value="NH2EtPonate_pyrv_transaminase"/>
</dbReference>
<keyword evidence="3 7" id="KW-0808">Transferase</keyword>
<dbReference type="AlphaFoldDB" id="A0A1L7ACG1"/>
<dbReference type="RefSeq" id="WP_075797388.1">
    <property type="nucleotide sequence ID" value="NZ_CP015583.1"/>
</dbReference>
<protein>
    <recommendedName>
        <fullName evidence="7">2-aminoethylphosphonate--pyruvate transaminase</fullName>
        <ecNumber evidence="7">2.6.1.37</ecNumber>
    </recommendedName>
    <alternativeName>
        <fullName evidence="7">2-aminoethylphosphonate aminotransferase</fullName>
    </alternativeName>
    <alternativeName>
        <fullName evidence="7">AEP transaminase</fullName>
        <shortName evidence="7">AEPT</shortName>
    </alternativeName>
</protein>
<dbReference type="PIRSF" id="PIRSF000524">
    <property type="entry name" value="SPT"/>
    <property type="match status" value="1"/>
</dbReference>
<dbReference type="GO" id="GO:0019700">
    <property type="term" value="P:organic phosphonate catabolic process"/>
    <property type="evidence" value="ECO:0007669"/>
    <property type="project" value="InterPro"/>
</dbReference>
<evidence type="ECO:0000256" key="1">
    <source>
        <dbReference type="ARBA" id="ARBA00001933"/>
    </source>
</evidence>
<dbReference type="InterPro" id="IPR015424">
    <property type="entry name" value="PyrdxlP-dep_Trfase"/>
</dbReference>
<keyword evidence="5 7" id="KW-0670">Pyruvate</keyword>
<dbReference type="KEGG" id="rgi:RGI145_04325"/>
<evidence type="ECO:0000256" key="7">
    <source>
        <dbReference type="HAMAP-Rule" id="MF_01376"/>
    </source>
</evidence>
<dbReference type="InterPro" id="IPR000192">
    <property type="entry name" value="Aminotrans_V_dom"/>
</dbReference>
<proteinExistence type="inferred from homology"/>
<feature type="modified residue" description="N6-(pyridoxal phosphate)lysine" evidence="7 9">
    <location>
        <position position="190"/>
    </location>
</feature>
<dbReference type="Pfam" id="PF00266">
    <property type="entry name" value="Aminotran_5"/>
    <property type="match status" value="1"/>
</dbReference>
<dbReference type="GO" id="GO:0047304">
    <property type="term" value="F:2-aminoethylphosphonate-pyruvate transaminase activity"/>
    <property type="evidence" value="ECO:0007669"/>
    <property type="project" value="UniProtKB-UniRule"/>
</dbReference>
<dbReference type="InterPro" id="IPR015422">
    <property type="entry name" value="PyrdxlP-dep_Trfase_small"/>
</dbReference>
<evidence type="ECO:0000256" key="5">
    <source>
        <dbReference type="ARBA" id="ARBA00023317"/>
    </source>
</evidence>